<feature type="compositionally biased region" description="Polar residues" evidence="22">
    <location>
        <begin position="203"/>
        <end position="220"/>
    </location>
</feature>
<dbReference type="InterPro" id="IPR003599">
    <property type="entry name" value="Ig_sub"/>
</dbReference>
<dbReference type="FunFam" id="2.60.40.10:FF:000147">
    <property type="entry name" value="Myosin light chain kinase"/>
    <property type="match status" value="1"/>
</dbReference>
<protein>
    <recommendedName>
        <fullName evidence="21">Palladin</fullName>
    </recommendedName>
</protein>
<evidence type="ECO:0000313" key="24">
    <source>
        <dbReference type="Ensembl" id="ENSDLAP00005016958.2"/>
    </source>
</evidence>
<evidence type="ECO:0000256" key="6">
    <source>
        <dbReference type="ARBA" id="ARBA00004489"/>
    </source>
</evidence>
<dbReference type="Proteomes" id="UP000694389">
    <property type="component" value="Unassembled WGS sequence"/>
</dbReference>
<evidence type="ECO:0000313" key="25">
    <source>
        <dbReference type="Proteomes" id="UP000694389"/>
    </source>
</evidence>
<feature type="compositionally biased region" description="Polar residues" evidence="22">
    <location>
        <begin position="68"/>
        <end position="83"/>
    </location>
</feature>
<keyword evidence="18" id="KW-0393">Immunoglobulin domain</keyword>
<feature type="domain" description="Ig-like" evidence="23">
    <location>
        <begin position="258"/>
        <end position="346"/>
    </location>
</feature>
<evidence type="ECO:0000256" key="9">
    <source>
        <dbReference type="ARBA" id="ARBA00006692"/>
    </source>
</evidence>
<dbReference type="GO" id="GO:0030027">
    <property type="term" value="C:lamellipodium"/>
    <property type="evidence" value="ECO:0007669"/>
    <property type="project" value="UniProtKB-SubCell"/>
</dbReference>
<evidence type="ECO:0000256" key="3">
    <source>
        <dbReference type="ARBA" id="ARBA00004245"/>
    </source>
</evidence>
<dbReference type="InterPro" id="IPR036179">
    <property type="entry name" value="Ig-like_dom_sf"/>
</dbReference>
<feature type="domain" description="Ig-like" evidence="23">
    <location>
        <begin position="389"/>
        <end position="500"/>
    </location>
</feature>
<evidence type="ECO:0000256" key="12">
    <source>
        <dbReference type="ARBA" id="ARBA00022737"/>
    </source>
</evidence>
<feature type="compositionally biased region" description="Polar residues" evidence="22">
    <location>
        <begin position="615"/>
        <end position="630"/>
    </location>
</feature>
<dbReference type="FunFam" id="2.60.40.10:FF:001108">
    <property type="entry name" value="palladin isoform X2"/>
    <property type="match status" value="1"/>
</dbReference>
<evidence type="ECO:0000259" key="23">
    <source>
        <dbReference type="PROSITE" id="PS50835"/>
    </source>
</evidence>
<name>A0A8C4EFQ8_DICLA</name>
<keyword evidence="17" id="KW-0966">Cell projection</keyword>
<dbReference type="Pfam" id="PF07679">
    <property type="entry name" value="I-set"/>
    <property type="match status" value="5"/>
</dbReference>
<dbReference type="Gene3D" id="2.60.40.10">
    <property type="entry name" value="Immunoglobulins"/>
    <property type="match status" value="5"/>
</dbReference>
<sequence>MSLTELDSGDGDFADLTAFLSADEINRSLDLAREAFGEPFQSEDPGPSNLSSQEQALQHVPSLPVPPQTTVNLTRSPNLQHQTKAPCPDDNAAAEVSSSQNAPLSKSVQVSSEAPTSTEKVVRHKPIQPVYKQDKPRLVHEGLELNDRASSATEFCSRAATFIEELSSIFKGSAQLEQQGEEDSSSPDSGYLSPRSRRPVPQGSVSAPSLPPSQQAETQYNQPAMTLEPQSGAPMGVAASARYQHSGAPTSNGPLSPPCFLQKLKSQEVAEGSPIRLECRVTGNPLPLVRWFCEGRELHNSPDIQIWRDGNLHTLVITEAFEDDTGRYTCVASNSLGADNTSAEVYIEDPRNASLFKCSLCGCADLWFVHFRVQKKTTSMSLTIRSASPKTTEVLPHRSTLVQAMSQPLQRDAQASEGQVVVLECRVRGSPPLQVRWYRQGEEILDSPDFRILQKKPRSAAEPEEICTLVIAEAFPEDGGLFSCIASNPYGSINSTARLTVTAGASNTDTKRWSSWFEDAAAFPPPPPPTEISLLELPPKMPHPGTEAFHIKELEIWPSVSSLPPIHMGSEVEDKHRGKGSVQNGEPPNPLSLPSPPKATTPPPPPPPKAFPRKSSVTRTPRVTSDSDIQGSKDAVIQDLERKLRFKEERISNGQQRLTYEEKMARRLLGADNAATVLNTQDTEEEPVTQEYKVSSFEQRLISEIEFRLERSPVEESDDDVQHDEDSTGKGVAPTFDQKLKHYKVFEGMPVTFSCKVHGDPKPKVYWFKDGKQISKRSEHYRISRDADGTCSLHTAAASLDDDGNYTIMAGNPEGRVSCTGRMMVQAVNQRGRSQRSAPGHMRRPRSRSRDSGDENDNIQERHFRPHFLQAPGDLIVQEGRLCRMDCKVSGLPTPDLIWQLNGQTIRPDSSHKMLVRENGVHSLVIEPVTSRDAGIYTCIASNRAGQNSFNLELIVAAKEMHKAPSFVEKLQNTSVAEGHPVRLECRVTGVPYPQIFWKRENESFTHNTDRISMHQDNCGYLCMIIQPAMKEDAGWYTVSAKNDAGIVSSTARLDVHGQF</sequence>
<keyword evidence="16" id="KW-0206">Cytoskeleton</keyword>
<feature type="compositionally biased region" description="Basic and acidic residues" evidence="22">
    <location>
        <begin position="848"/>
        <end position="863"/>
    </location>
</feature>
<feature type="compositionally biased region" description="Polar residues" evidence="22">
    <location>
        <begin position="96"/>
        <end position="119"/>
    </location>
</feature>
<evidence type="ECO:0000256" key="22">
    <source>
        <dbReference type="SAM" id="MobiDB-lite"/>
    </source>
</evidence>
<evidence type="ECO:0000256" key="16">
    <source>
        <dbReference type="ARBA" id="ARBA00023212"/>
    </source>
</evidence>
<dbReference type="GO" id="GO:0002102">
    <property type="term" value="C:podosome"/>
    <property type="evidence" value="ECO:0007669"/>
    <property type="project" value="UniProtKB-SubCell"/>
</dbReference>
<dbReference type="GO" id="GO:0030426">
    <property type="term" value="C:growth cone"/>
    <property type="evidence" value="ECO:0007669"/>
    <property type="project" value="UniProtKB-SubCell"/>
</dbReference>
<comment type="similarity">
    <text evidence="9">Belongs to the protein kinase superfamily. CAMK Ser/Thr protein kinase family.</text>
</comment>
<feature type="region of interest" description="Disordered" evidence="22">
    <location>
        <begin position="175"/>
        <end position="220"/>
    </location>
</feature>
<dbReference type="FunFam" id="2.60.40.10:FF:000761">
    <property type="entry name" value="palladin isoform X2"/>
    <property type="match status" value="1"/>
</dbReference>
<keyword evidence="12" id="KW-0677">Repeat</keyword>
<evidence type="ECO:0000256" key="20">
    <source>
        <dbReference type="ARBA" id="ARBA00065150"/>
    </source>
</evidence>
<dbReference type="InterPro" id="IPR013783">
    <property type="entry name" value="Ig-like_fold"/>
</dbReference>
<dbReference type="SUPFAM" id="SSF48726">
    <property type="entry name" value="Immunoglobulin"/>
    <property type="match status" value="5"/>
</dbReference>
<comment type="subcellular location">
    <subcellularLocation>
        <location evidence="4">Cell junction</location>
        <location evidence="4">Focal adhesion</location>
    </subcellularLocation>
    <subcellularLocation>
        <location evidence="6">Cell projection</location>
        <location evidence="6">Axon</location>
    </subcellularLocation>
    <subcellularLocation>
        <location evidence="8">Cell projection</location>
        <location evidence="8">Growth cone</location>
    </subcellularLocation>
    <subcellularLocation>
        <location evidence="7">Cell projection</location>
        <location evidence="7">Lamellipodium</location>
    </subcellularLocation>
    <subcellularLocation>
        <location evidence="1">Cell projection</location>
        <location evidence="1">Podosome</location>
    </subcellularLocation>
    <subcellularLocation>
        <location evidence="5">Cell projection</location>
        <location evidence="5">Ruffle</location>
    </subcellularLocation>
    <subcellularLocation>
        <location evidence="3">Cytoplasm</location>
        <location evidence="3">Cytoskeleton</location>
    </subcellularLocation>
    <subcellularLocation>
        <location evidence="2">Cytoplasm</location>
        <location evidence="2">Myofibril</location>
        <location evidence="2">Sarcomere</location>
        <location evidence="2">Z line</location>
    </subcellularLocation>
</comment>
<comment type="subunit">
    <text evidence="20">Interacts with EPS8. Interacts with LASP1. Interacts with VASP. Interacts with ACTN. Interacts with SORBS2. Interacts with PFN1. Interacts with LPP. Interacts with SPIN90. Interacts with SRC. Interacts with EZR. Interacts with RAI14.</text>
</comment>
<keyword evidence="13" id="KW-0965">Cell junction</keyword>
<feature type="domain" description="Ig-like" evidence="23">
    <location>
        <begin position="965"/>
        <end position="1055"/>
    </location>
</feature>
<evidence type="ECO:0000256" key="4">
    <source>
        <dbReference type="ARBA" id="ARBA00004246"/>
    </source>
</evidence>
<keyword evidence="25" id="KW-1185">Reference proteome</keyword>
<keyword evidence="14" id="KW-1015">Disulfide bond</keyword>
<evidence type="ECO:0000256" key="13">
    <source>
        <dbReference type="ARBA" id="ARBA00022949"/>
    </source>
</evidence>
<reference evidence="24" key="1">
    <citation type="submission" date="2025-08" db="UniProtKB">
        <authorList>
            <consortium name="Ensembl"/>
        </authorList>
    </citation>
    <scope>IDENTIFICATION</scope>
</reference>
<dbReference type="InterPro" id="IPR013098">
    <property type="entry name" value="Ig_I-set"/>
</dbReference>
<dbReference type="GO" id="GO:0030018">
    <property type="term" value="C:Z disc"/>
    <property type="evidence" value="ECO:0007669"/>
    <property type="project" value="UniProtKB-SubCell"/>
</dbReference>
<dbReference type="GO" id="GO:0001726">
    <property type="term" value="C:ruffle"/>
    <property type="evidence" value="ECO:0007669"/>
    <property type="project" value="UniProtKB-SubCell"/>
</dbReference>
<feature type="region of interest" description="Disordered" evidence="22">
    <location>
        <begin position="36"/>
        <end position="134"/>
    </location>
</feature>
<feature type="domain" description="Ig-like" evidence="23">
    <location>
        <begin position="866"/>
        <end position="957"/>
    </location>
</feature>
<evidence type="ECO:0000256" key="21">
    <source>
        <dbReference type="ARBA" id="ARBA00072991"/>
    </source>
</evidence>
<dbReference type="GO" id="GO:0001725">
    <property type="term" value="C:stress fiber"/>
    <property type="evidence" value="ECO:0007669"/>
    <property type="project" value="UniProtKB-ARBA"/>
</dbReference>
<proteinExistence type="inferred from homology"/>
<evidence type="ECO:0000256" key="2">
    <source>
        <dbReference type="ARBA" id="ARBA00004216"/>
    </source>
</evidence>
<dbReference type="SMART" id="SM00408">
    <property type="entry name" value="IGc2"/>
    <property type="match status" value="5"/>
</dbReference>
<evidence type="ECO:0000256" key="15">
    <source>
        <dbReference type="ARBA" id="ARBA00023203"/>
    </source>
</evidence>
<dbReference type="PANTHER" id="PTHR47633">
    <property type="entry name" value="IMMUNOGLOBULIN"/>
    <property type="match status" value="1"/>
</dbReference>
<evidence type="ECO:0000256" key="19">
    <source>
        <dbReference type="ARBA" id="ARBA00061540"/>
    </source>
</evidence>
<evidence type="ECO:0000256" key="14">
    <source>
        <dbReference type="ARBA" id="ARBA00023157"/>
    </source>
</evidence>
<dbReference type="GO" id="GO:0005925">
    <property type="term" value="C:focal adhesion"/>
    <property type="evidence" value="ECO:0007669"/>
    <property type="project" value="UniProtKB-SubCell"/>
</dbReference>
<keyword evidence="15" id="KW-0009">Actin-binding</keyword>
<feature type="region of interest" description="Disordered" evidence="22">
    <location>
        <begin position="829"/>
        <end position="864"/>
    </location>
</feature>
<gene>
    <name evidence="24" type="primary">palld</name>
</gene>
<dbReference type="PROSITE" id="PS50835">
    <property type="entry name" value="IG_LIKE"/>
    <property type="match status" value="5"/>
</dbReference>
<dbReference type="FunFam" id="2.60.40.10:FF:000256">
    <property type="entry name" value="myopalladin isoform X1"/>
    <property type="match status" value="1"/>
</dbReference>
<feature type="domain" description="Ig-like" evidence="23">
    <location>
        <begin position="734"/>
        <end position="818"/>
    </location>
</feature>
<dbReference type="GO" id="GO:0003779">
    <property type="term" value="F:actin binding"/>
    <property type="evidence" value="ECO:0007669"/>
    <property type="project" value="UniProtKB-KW"/>
</dbReference>
<accession>A0A8C4EFQ8</accession>
<dbReference type="AlphaFoldDB" id="A0A8C4EFQ8"/>
<reference evidence="24" key="2">
    <citation type="submission" date="2025-09" db="UniProtKB">
        <authorList>
            <consortium name="Ensembl"/>
        </authorList>
    </citation>
    <scope>IDENTIFICATION</scope>
</reference>
<dbReference type="SMART" id="SM00409">
    <property type="entry name" value="IG"/>
    <property type="match status" value="5"/>
</dbReference>
<evidence type="ECO:0000256" key="10">
    <source>
        <dbReference type="ARBA" id="ARBA00022490"/>
    </source>
</evidence>
<evidence type="ECO:0000256" key="18">
    <source>
        <dbReference type="ARBA" id="ARBA00023319"/>
    </source>
</evidence>
<evidence type="ECO:0000256" key="17">
    <source>
        <dbReference type="ARBA" id="ARBA00023273"/>
    </source>
</evidence>
<organism evidence="24 25">
    <name type="scientific">Dicentrarchus labrax</name>
    <name type="common">European seabass</name>
    <name type="synonym">Morone labrax</name>
    <dbReference type="NCBI Taxonomy" id="13489"/>
    <lineage>
        <taxon>Eukaryota</taxon>
        <taxon>Metazoa</taxon>
        <taxon>Chordata</taxon>
        <taxon>Craniata</taxon>
        <taxon>Vertebrata</taxon>
        <taxon>Euteleostomi</taxon>
        <taxon>Actinopterygii</taxon>
        <taxon>Neopterygii</taxon>
        <taxon>Teleostei</taxon>
        <taxon>Neoteleostei</taxon>
        <taxon>Acanthomorphata</taxon>
        <taxon>Eupercaria</taxon>
        <taxon>Moronidae</taxon>
        <taxon>Dicentrarchus</taxon>
    </lineage>
</organism>
<evidence type="ECO:0000256" key="8">
    <source>
        <dbReference type="ARBA" id="ARBA00004624"/>
    </source>
</evidence>
<dbReference type="GeneTree" id="ENSGT00940000153441"/>
<feature type="region of interest" description="Disordered" evidence="22">
    <location>
        <begin position="712"/>
        <end position="734"/>
    </location>
</feature>
<evidence type="ECO:0000256" key="5">
    <source>
        <dbReference type="ARBA" id="ARBA00004466"/>
    </source>
</evidence>
<evidence type="ECO:0000256" key="7">
    <source>
        <dbReference type="ARBA" id="ARBA00004510"/>
    </source>
</evidence>
<dbReference type="Ensembl" id="ENSDLAT00005018347.2">
    <property type="protein sequence ID" value="ENSDLAP00005016958.2"/>
    <property type="gene ID" value="ENSDLAG00005007614.2"/>
</dbReference>
<keyword evidence="10" id="KW-0963">Cytoplasm</keyword>
<dbReference type="FunFam" id="2.60.40.10:FF:001560">
    <property type="entry name" value="palladin isoform X1"/>
    <property type="match status" value="1"/>
</dbReference>
<evidence type="ECO:0000256" key="11">
    <source>
        <dbReference type="ARBA" id="ARBA00022553"/>
    </source>
</evidence>
<dbReference type="PANTHER" id="PTHR47633:SF4">
    <property type="entry name" value="MYOPALLADIN ISOFORM X1"/>
    <property type="match status" value="1"/>
</dbReference>
<feature type="region of interest" description="Disordered" evidence="22">
    <location>
        <begin position="565"/>
        <end position="635"/>
    </location>
</feature>
<dbReference type="InterPro" id="IPR007110">
    <property type="entry name" value="Ig-like_dom"/>
</dbReference>
<keyword evidence="11" id="KW-0597">Phosphoprotein</keyword>
<dbReference type="InterPro" id="IPR003598">
    <property type="entry name" value="Ig_sub2"/>
</dbReference>
<dbReference type="CDD" id="cd05892">
    <property type="entry name" value="IgI_Myotilin_C"/>
    <property type="match status" value="1"/>
</dbReference>
<evidence type="ECO:0000256" key="1">
    <source>
        <dbReference type="ARBA" id="ARBA00004188"/>
    </source>
</evidence>
<feature type="compositionally biased region" description="Pro residues" evidence="22">
    <location>
        <begin position="587"/>
        <end position="610"/>
    </location>
</feature>
<comment type="similarity">
    <text evidence="19">Belongs to the myotilin/palladin family.</text>
</comment>